<feature type="binding site" evidence="8">
    <location>
        <position position="194"/>
    </location>
    <ligand>
        <name>substrate</name>
    </ligand>
</feature>
<dbReference type="InterPro" id="IPR029062">
    <property type="entry name" value="Class_I_gatase-like"/>
</dbReference>
<feature type="binding site" evidence="8">
    <location>
        <position position="251"/>
    </location>
    <ligand>
        <name>substrate</name>
    </ligand>
</feature>
<name>A0A368NKY0_9GAMM</name>
<dbReference type="AlphaFoldDB" id="A0A368NKY0"/>
<feature type="site" description="Important for substrate specificity" evidence="8">
    <location>
        <position position="194"/>
    </location>
</feature>
<comment type="similarity">
    <text evidence="8">Belongs to the MetA family.</text>
</comment>
<dbReference type="GO" id="GO:0019281">
    <property type="term" value="P:L-methionine biosynthetic process from homoserine via O-succinyl-L-homoserine and cystathionine"/>
    <property type="evidence" value="ECO:0007669"/>
    <property type="project" value="InterPro"/>
</dbReference>
<dbReference type="Gene3D" id="3.40.50.880">
    <property type="match status" value="1"/>
</dbReference>
<sequence>MPIRIPDELPAANILKQENIFIMPASRAEHQDIRPLRVLILNLMPKKIETETQLLRLLSNSALQIDVELLRIDDRPSKNTPKEHLDAFYRSFEEIKDNCYDGFIITGAPLGQIAFEEVHYWERMQTIMDWSKSHVVSTIFLCWAAHAALSHFYGLQRHLREEKLSGVYEHQVREAAKDHPLLRGFDEFFYAPHSRYAEVRVKAIDEHPELEVLVDSEKAGLYLLGSKDGRQFFVTGHPEYDANTIDDEYRRDLDAGIDPQVPENYYADNDPNQPYKVRWRSHGNLLFTNWLNYHVYQLTPFNLNEASLVALSQAHAESL</sequence>
<dbReference type="InterPro" id="IPR033752">
    <property type="entry name" value="MetA_family"/>
</dbReference>
<dbReference type="SUPFAM" id="SSF52317">
    <property type="entry name" value="Class I glutamine amidotransferase-like"/>
    <property type="match status" value="1"/>
</dbReference>
<evidence type="ECO:0000256" key="9">
    <source>
        <dbReference type="PIRSR" id="PIRSR000450-1"/>
    </source>
</evidence>
<keyword evidence="11" id="KW-1185">Reference proteome</keyword>
<dbReference type="PIRSF" id="PIRSF000450">
    <property type="entry name" value="H_ser_succinyltr"/>
    <property type="match status" value="1"/>
</dbReference>
<comment type="pathway">
    <text evidence="8">Amino-acid biosynthesis; L-methionine biosynthesis via de novo pathway; O-succinyl-L-homoserine from L-homoserine: step 1/1.</text>
</comment>
<dbReference type="Proteomes" id="UP000252558">
    <property type="component" value="Unassembled WGS sequence"/>
</dbReference>
<feature type="active site" description="Proton acceptor" evidence="8">
    <location>
        <position position="237"/>
    </location>
</feature>
<dbReference type="NCBIfam" id="TIGR01001">
    <property type="entry name" value="metA"/>
    <property type="match status" value="1"/>
</dbReference>
<evidence type="ECO:0000256" key="7">
    <source>
        <dbReference type="ARBA" id="ARBA00053298"/>
    </source>
</evidence>
<keyword evidence="5 8" id="KW-0012">Acyltransferase</keyword>
<evidence type="ECO:0000313" key="11">
    <source>
        <dbReference type="Proteomes" id="UP000252558"/>
    </source>
</evidence>
<keyword evidence="8" id="KW-0486">Methionine biosynthesis</keyword>
<dbReference type="FunFam" id="3.40.50.880:FF:000004">
    <property type="entry name" value="Homoserine O-succinyltransferase"/>
    <property type="match status" value="1"/>
</dbReference>
<evidence type="ECO:0000256" key="2">
    <source>
        <dbReference type="ARBA" id="ARBA00022490"/>
    </source>
</evidence>
<reference evidence="10 11" key="1">
    <citation type="submission" date="2018-07" db="EMBL/GenBank/DDBJ databases">
        <title>Corallincola holothuriorum sp. nov., a new facultative anaerobe isolated from sea cucumber Apostichopus japonicus.</title>
        <authorList>
            <person name="Xia H."/>
        </authorList>
    </citation>
    <scope>NUCLEOTIDE SEQUENCE [LARGE SCALE GENOMIC DNA]</scope>
    <source>
        <strain evidence="10 11">C4</strain>
    </source>
</reference>
<dbReference type="GO" id="GO:0004414">
    <property type="term" value="F:homoserine O-acetyltransferase activity"/>
    <property type="evidence" value="ECO:0007669"/>
    <property type="project" value="UniProtKB-UniRule"/>
</dbReference>
<feature type="binding site" evidence="8">
    <location>
        <position position="163"/>
    </location>
    <ligand>
        <name>substrate</name>
    </ligand>
</feature>
<evidence type="ECO:0000313" key="10">
    <source>
        <dbReference type="EMBL" id="RCU50425.1"/>
    </source>
</evidence>
<dbReference type="PANTHER" id="PTHR20919:SF0">
    <property type="entry name" value="HOMOSERINE O-SUCCINYLTRANSFERASE"/>
    <property type="match status" value="1"/>
</dbReference>
<gene>
    <name evidence="8" type="primary">metAS</name>
    <name evidence="10" type="ORF">DU002_08355</name>
</gene>
<evidence type="ECO:0000256" key="8">
    <source>
        <dbReference type="HAMAP-Rule" id="MF_00295"/>
    </source>
</evidence>
<feature type="site" description="Important for acyl-CoA specificity" evidence="8">
    <location>
        <position position="111"/>
    </location>
</feature>
<organism evidence="10 11">
    <name type="scientific">Corallincola holothuriorum</name>
    <dbReference type="NCBI Taxonomy" id="2282215"/>
    <lineage>
        <taxon>Bacteria</taxon>
        <taxon>Pseudomonadati</taxon>
        <taxon>Pseudomonadota</taxon>
        <taxon>Gammaproteobacteria</taxon>
        <taxon>Alteromonadales</taxon>
        <taxon>Psychromonadaceae</taxon>
        <taxon>Corallincola</taxon>
    </lineage>
</organism>
<evidence type="ECO:0000256" key="4">
    <source>
        <dbReference type="ARBA" id="ARBA00022679"/>
    </source>
</evidence>
<dbReference type="UniPathway" id="UPA00051">
    <property type="reaction ID" value="UER00075"/>
</dbReference>
<evidence type="ECO:0000256" key="1">
    <source>
        <dbReference type="ARBA" id="ARBA00004496"/>
    </source>
</evidence>
<dbReference type="InterPro" id="IPR005697">
    <property type="entry name" value="HST_MetA"/>
</dbReference>
<feature type="active site" evidence="8">
    <location>
        <position position="239"/>
    </location>
</feature>
<feature type="active site" description="Acyl-thioester intermediate" evidence="8 9">
    <location>
        <position position="142"/>
    </location>
</feature>
<dbReference type="RefSeq" id="WP_114337915.1">
    <property type="nucleotide sequence ID" value="NZ_QPID01000004.1"/>
</dbReference>
<comment type="subcellular location">
    <subcellularLocation>
        <location evidence="1 8">Cytoplasm</location>
    </subcellularLocation>
</comment>
<dbReference type="GO" id="GO:0005737">
    <property type="term" value="C:cytoplasm"/>
    <property type="evidence" value="ECO:0007669"/>
    <property type="project" value="UniProtKB-SubCell"/>
</dbReference>
<dbReference type="PANTHER" id="PTHR20919">
    <property type="entry name" value="HOMOSERINE O-SUCCINYLTRANSFERASE"/>
    <property type="match status" value="1"/>
</dbReference>
<dbReference type="HAMAP" id="MF_00295">
    <property type="entry name" value="MetA_acyltransf"/>
    <property type="match status" value="1"/>
</dbReference>
<keyword evidence="4 8" id="KW-0808">Transferase</keyword>
<dbReference type="EC" id="2.3.1.46" evidence="8"/>
<dbReference type="Pfam" id="PF04204">
    <property type="entry name" value="HTS"/>
    <property type="match status" value="1"/>
</dbReference>
<evidence type="ECO:0000256" key="6">
    <source>
        <dbReference type="ARBA" id="ARBA00051253"/>
    </source>
</evidence>
<dbReference type="OrthoDB" id="9772423at2"/>
<evidence type="ECO:0000256" key="5">
    <source>
        <dbReference type="ARBA" id="ARBA00023315"/>
    </source>
</evidence>
<comment type="caution">
    <text evidence="8">Lacks conserved residue(s) required for the propagation of feature annotation.</text>
</comment>
<comment type="caution">
    <text evidence="10">The sequence shown here is derived from an EMBL/GenBank/DDBJ whole genome shotgun (WGS) entry which is preliminary data.</text>
</comment>
<accession>A0A368NKY0</accession>
<dbReference type="GO" id="GO:0008899">
    <property type="term" value="F:homoserine O-succinyltransferase activity"/>
    <property type="evidence" value="ECO:0007669"/>
    <property type="project" value="UniProtKB-EC"/>
</dbReference>
<dbReference type="CDD" id="cd03131">
    <property type="entry name" value="GATase1_HTS"/>
    <property type="match status" value="1"/>
</dbReference>
<comment type="catalytic activity">
    <reaction evidence="6 8">
        <text>L-homoserine + succinyl-CoA = O-succinyl-L-homoserine + CoA</text>
        <dbReference type="Rhea" id="RHEA:22008"/>
        <dbReference type="ChEBI" id="CHEBI:57287"/>
        <dbReference type="ChEBI" id="CHEBI:57292"/>
        <dbReference type="ChEBI" id="CHEBI:57476"/>
        <dbReference type="ChEBI" id="CHEBI:57661"/>
        <dbReference type="EC" id="2.3.1.46"/>
    </reaction>
</comment>
<keyword evidence="3 8" id="KW-0028">Amino-acid biosynthesis</keyword>
<evidence type="ECO:0000256" key="3">
    <source>
        <dbReference type="ARBA" id="ARBA00022605"/>
    </source>
</evidence>
<comment type="function">
    <text evidence="7 8">Transfers a succinyl group from succinyl-CoA to L-homoserine, forming succinyl-L-homoserine.</text>
</comment>
<proteinExistence type="inferred from homology"/>
<keyword evidence="2 8" id="KW-0963">Cytoplasm</keyword>
<dbReference type="EMBL" id="QPID01000004">
    <property type="protein sequence ID" value="RCU50425.1"/>
    <property type="molecule type" value="Genomic_DNA"/>
</dbReference>
<protein>
    <recommendedName>
        <fullName evidence="8">Homoserine O-succinyltransferase</fullName>
        <shortName evidence="8">HST</shortName>
        <ecNumber evidence="8">2.3.1.46</ecNumber>
    </recommendedName>
    <alternativeName>
        <fullName evidence="8">Homoserine transsuccinylase</fullName>
        <shortName evidence="8">HTS</shortName>
    </alternativeName>
</protein>